<evidence type="ECO:0000256" key="4">
    <source>
        <dbReference type="ARBA" id="ARBA00022519"/>
    </source>
</evidence>
<dbReference type="InterPro" id="IPR024989">
    <property type="entry name" value="MFS_assoc_dom"/>
</dbReference>
<dbReference type="Proteomes" id="UP000190130">
    <property type="component" value="Unassembled WGS sequence"/>
</dbReference>
<evidence type="ECO:0000256" key="8">
    <source>
        <dbReference type="SAM" id="Phobius"/>
    </source>
</evidence>
<feature type="transmembrane region" description="Helical" evidence="8">
    <location>
        <begin position="96"/>
        <end position="114"/>
    </location>
</feature>
<dbReference type="AlphaFoldDB" id="A0A1T5BQP8"/>
<evidence type="ECO:0000259" key="9">
    <source>
        <dbReference type="Pfam" id="PF12832"/>
    </source>
</evidence>
<evidence type="ECO:0000256" key="1">
    <source>
        <dbReference type="ARBA" id="ARBA00004429"/>
    </source>
</evidence>
<keyword evidence="5 8" id="KW-0812">Transmembrane</keyword>
<feature type="transmembrane region" description="Helical" evidence="8">
    <location>
        <begin position="358"/>
        <end position="378"/>
    </location>
</feature>
<evidence type="ECO:0000313" key="10">
    <source>
        <dbReference type="EMBL" id="SKB49558.1"/>
    </source>
</evidence>
<feature type="transmembrane region" description="Helical" evidence="8">
    <location>
        <begin position="120"/>
        <end position="141"/>
    </location>
</feature>
<evidence type="ECO:0000313" key="11">
    <source>
        <dbReference type="Proteomes" id="UP000190130"/>
    </source>
</evidence>
<feature type="transmembrane region" description="Helical" evidence="8">
    <location>
        <begin position="187"/>
        <end position="208"/>
    </location>
</feature>
<evidence type="ECO:0000256" key="2">
    <source>
        <dbReference type="ARBA" id="ARBA00022448"/>
    </source>
</evidence>
<keyword evidence="3" id="KW-1003">Cell membrane</keyword>
<dbReference type="PANTHER" id="PTHR23522:SF10">
    <property type="entry name" value="3-PHENYLPROPIONIC ACID TRANSPORTER-RELATED"/>
    <property type="match status" value="1"/>
</dbReference>
<dbReference type="NCBIfam" id="NF037955">
    <property type="entry name" value="mfs"/>
    <property type="match status" value="1"/>
</dbReference>
<name>A0A1T5BQP8_9HYPH</name>
<feature type="transmembrane region" description="Helical" evidence="8">
    <location>
        <begin position="38"/>
        <end position="58"/>
    </location>
</feature>
<dbReference type="GO" id="GO:0005886">
    <property type="term" value="C:plasma membrane"/>
    <property type="evidence" value="ECO:0007669"/>
    <property type="project" value="UniProtKB-SubCell"/>
</dbReference>
<dbReference type="OrthoDB" id="9150135at2"/>
<reference evidence="10 11" key="1">
    <citation type="submission" date="2017-02" db="EMBL/GenBank/DDBJ databases">
        <authorList>
            <person name="Peterson S.W."/>
        </authorList>
    </citation>
    <scope>NUCLEOTIDE SEQUENCE [LARGE SCALE GENOMIC DNA]</scope>
    <source>
        <strain evidence="10 11">DSM 9653</strain>
    </source>
</reference>
<dbReference type="EMBL" id="FUYX01000002">
    <property type="protein sequence ID" value="SKB49558.1"/>
    <property type="molecule type" value="Genomic_DNA"/>
</dbReference>
<dbReference type="InterPro" id="IPR026032">
    <property type="entry name" value="HcaT-like"/>
</dbReference>
<keyword evidence="2" id="KW-0813">Transport</keyword>
<accession>A0A1T5BQP8</accession>
<dbReference type="PIRSF" id="PIRSF004925">
    <property type="entry name" value="HcaT"/>
    <property type="match status" value="1"/>
</dbReference>
<dbReference type="GO" id="GO:0015528">
    <property type="term" value="F:lactose:proton symporter activity"/>
    <property type="evidence" value="ECO:0007669"/>
    <property type="project" value="TreeGrafter"/>
</dbReference>
<dbReference type="GO" id="GO:0030395">
    <property type="term" value="F:lactose binding"/>
    <property type="evidence" value="ECO:0007669"/>
    <property type="project" value="TreeGrafter"/>
</dbReference>
<keyword evidence="7 8" id="KW-0472">Membrane</keyword>
<proteinExistence type="predicted"/>
<dbReference type="InterPro" id="IPR036259">
    <property type="entry name" value="MFS_trans_sf"/>
</dbReference>
<feature type="transmembrane region" description="Helical" evidence="8">
    <location>
        <begin position="263"/>
        <end position="284"/>
    </location>
</feature>
<evidence type="ECO:0000256" key="3">
    <source>
        <dbReference type="ARBA" id="ARBA00022475"/>
    </source>
</evidence>
<feature type="transmembrane region" description="Helical" evidence="8">
    <location>
        <begin position="229"/>
        <end position="251"/>
    </location>
</feature>
<evidence type="ECO:0000256" key="7">
    <source>
        <dbReference type="ARBA" id="ARBA00023136"/>
    </source>
</evidence>
<feature type="transmembrane region" description="Helical" evidence="8">
    <location>
        <begin position="323"/>
        <end position="346"/>
    </location>
</feature>
<dbReference type="Gene3D" id="1.20.1250.20">
    <property type="entry name" value="MFS general substrate transporter like domains"/>
    <property type="match status" value="2"/>
</dbReference>
<dbReference type="SUPFAM" id="SSF103473">
    <property type="entry name" value="MFS general substrate transporter"/>
    <property type="match status" value="1"/>
</dbReference>
<protein>
    <submittedName>
        <fullName evidence="10">MFS transporter, PPP family, 3-phenylpropionic acid transporter</fullName>
    </submittedName>
</protein>
<sequence length="419" mass="43066">MRRSLLPKARRSDAASSACLAPGAGCLAASVPSGRLSLLYIFLFFELGINLPFFPLWLQAKSLDSNAIGVILAAPLLARIMANPAVGALADRSGRISVVLTVCAVLVAAGTGLLGVTSGFWPILAVVIAIALAQGPLIALTDAMTLGHLAAVPRSELAYGRIRLWGSLGFALANLAAGWSLEWFSTASIIPLLLISSILTAMAAASCIAPAANAPRHGEPGEATPGRSLLLACTIAGAALVQASHAAFYGFGTLRWQAAGVPGAAMGGLWALGVLSEVVLFSFLGYRMRGAVAAAGLLVAAAATAALRWAAMAQEPGLATLVILQLTHGMTFGATHLASIFLLARLAPDSMQARAQSWLAGCWAGGMAVLTTLCGWLYEAWGEQIYLVMAAVAAIGLSLLLPVALGLRRAPVREPVSLT</sequence>
<gene>
    <name evidence="10" type="ORF">SAMN05660750_00970</name>
</gene>
<keyword evidence="4" id="KW-0997">Cell inner membrane</keyword>
<feature type="transmembrane region" description="Helical" evidence="8">
    <location>
        <begin position="162"/>
        <end position="181"/>
    </location>
</feature>
<dbReference type="Pfam" id="PF12832">
    <property type="entry name" value="MFS_1_like"/>
    <property type="match status" value="1"/>
</dbReference>
<feature type="transmembrane region" description="Helical" evidence="8">
    <location>
        <begin position="384"/>
        <end position="407"/>
    </location>
</feature>
<feature type="domain" description="Major facilitator superfamily associated" evidence="9">
    <location>
        <begin position="35"/>
        <end position="381"/>
    </location>
</feature>
<organism evidence="10 11">
    <name type="scientific">Bosea thiooxidans</name>
    <dbReference type="NCBI Taxonomy" id="53254"/>
    <lineage>
        <taxon>Bacteria</taxon>
        <taxon>Pseudomonadati</taxon>
        <taxon>Pseudomonadota</taxon>
        <taxon>Alphaproteobacteria</taxon>
        <taxon>Hyphomicrobiales</taxon>
        <taxon>Boseaceae</taxon>
        <taxon>Bosea</taxon>
    </lineage>
</organism>
<evidence type="ECO:0000256" key="6">
    <source>
        <dbReference type="ARBA" id="ARBA00022989"/>
    </source>
</evidence>
<feature type="transmembrane region" description="Helical" evidence="8">
    <location>
        <begin position="291"/>
        <end position="311"/>
    </location>
</feature>
<evidence type="ECO:0000256" key="5">
    <source>
        <dbReference type="ARBA" id="ARBA00022692"/>
    </source>
</evidence>
<comment type="subcellular location">
    <subcellularLocation>
        <location evidence="1">Cell inner membrane</location>
        <topology evidence="1">Multi-pass membrane protein</topology>
    </subcellularLocation>
</comment>
<dbReference type="PANTHER" id="PTHR23522">
    <property type="entry name" value="BLL5896 PROTEIN"/>
    <property type="match status" value="1"/>
</dbReference>
<keyword evidence="6 8" id="KW-1133">Transmembrane helix</keyword>